<keyword evidence="6" id="KW-0496">Mitochondrion</keyword>
<sequence length="142" mass="16578">MRIKKLSLWMTVEKDRIEVVGRKGTEVTNEKQKTEMIQDSNMSKFKFEVQSSQKHHVSLLQRKTEKFRGDIEKMCNELKYEIDKSFNMSNDKDNFNVADLTTILNDEDRVGLVHALNTKLQSLNGQHSKLLKNLFSTVRKCV</sequence>
<evidence type="ECO:0000256" key="1">
    <source>
        <dbReference type="ARBA" id="ARBA00004173"/>
    </source>
</evidence>
<evidence type="ECO:0000256" key="3">
    <source>
        <dbReference type="ARBA" id="ARBA00022692"/>
    </source>
</evidence>
<dbReference type="EMBL" id="JAPFFI010000009">
    <property type="protein sequence ID" value="KAJ6381767.1"/>
    <property type="molecule type" value="Genomic_DNA"/>
</dbReference>
<evidence type="ECO:0000256" key="5">
    <source>
        <dbReference type="ARBA" id="ARBA00023054"/>
    </source>
</evidence>
<evidence type="ECO:0000256" key="6">
    <source>
        <dbReference type="ARBA" id="ARBA00023128"/>
    </source>
</evidence>
<dbReference type="InterPro" id="IPR024461">
    <property type="entry name" value="CCDC90-like"/>
</dbReference>
<accession>A0ABQ9BDX8</accession>
<dbReference type="Pfam" id="PF07798">
    <property type="entry name" value="CCDC90-like"/>
    <property type="match status" value="1"/>
</dbReference>
<gene>
    <name evidence="8" type="ORF">OIU77_030440</name>
</gene>
<comment type="subcellular location">
    <subcellularLocation>
        <location evidence="2">Membrane</location>
    </subcellularLocation>
    <subcellularLocation>
        <location evidence="1">Mitochondrion</location>
    </subcellularLocation>
</comment>
<dbReference type="PANTHER" id="PTHR14360:SF1">
    <property type="entry name" value="PROTEIN FMP32, MITOCHONDRIAL"/>
    <property type="match status" value="1"/>
</dbReference>
<proteinExistence type="predicted"/>
<evidence type="ECO:0000256" key="4">
    <source>
        <dbReference type="ARBA" id="ARBA00022989"/>
    </source>
</evidence>
<dbReference type="PANTHER" id="PTHR14360">
    <property type="entry name" value="PROTEIN FMP32, MITOCHONDRIAL"/>
    <property type="match status" value="1"/>
</dbReference>
<dbReference type="Proteomes" id="UP001141253">
    <property type="component" value="Chromosome 6"/>
</dbReference>
<keyword evidence="3" id="KW-0812">Transmembrane</keyword>
<protein>
    <submittedName>
        <fullName evidence="8">Uncharacterized protein</fullName>
    </submittedName>
</protein>
<reference evidence="8" key="1">
    <citation type="submission" date="2022-10" db="EMBL/GenBank/DDBJ databases">
        <authorList>
            <person name="Hyden B.L."/>
            <person name="Feng K."/>
            <person name="Yates T."/>
            <person name="Jawdy S."/>
            <person name="Smart L.B."/>
            <person name="Muchero W."/>
        </authorList>
    </citation>
    <scope>NUCLEOTIDE SEQUENCE</scope>
    <source>
        <tissue evidence="8">Shoot tip</tissue>
    </source>
</reference>
<keyword evidence="7" id="KW-0472">Membrane</keyword>
<evidence type="ECO:0000313" key="8">
    <source>
        <dbReference type="EMBL" id="KAJ6381767.1"/>
    </source>
</evidence>
<comment type="caution">
    <text evidence="8">The sequence shown here is derived from an EMBL/GenBank/DDBJ whole genome shotgun (WGS) entry which is preliminary data.</text>
</comment>
<keyword evidence="5" id="KW-0175">Coiled coil</keyword>
<keyword evidence="4" id="KW-1133">Transmembrane helix</keyword>
<evidence type="ECO:0000313" key="9">
    <source>
        <dbReference type="Proteomes" id="UP001141253"/>
    </source>
</evidence>
<reference evidence="8" key="2">
    <citation type="journal article" date="2023" name="Int. J. Mol. Sci.">
        <title>De Novo Assembly and Annotation of 11 Diverse Shrub Willow (Salix) Genomes Reveals Novel Gene Organization in Sex-Linked Regions.</title>
        <authorList>
            <person name="Hyden B."/>
            <person name="Feng K."/>
            <person name="Yates T.B."/>
            <person name="Jawdy S."/>
            <person name="Cereghino C."/>
            <person name="Smart L.B."/>
            <person name="Muchero W."/>
        </authorList>
    </citation>
    <scope>NUCLEOTIDE SEQUENCE</scope>
    <source>
        <tissue evidence="8">Shoot tip</tissue>
    </source>
</reference>
<name>A0ABQ9BDX8_9ROSI</name>
<evidence type="ECO:0000256" key="2">
    <source>
        <dbReference type="ARBA" id="ARBA00004370"/>
    </source>
</evidence>
<evidence type="ECO:0000256" key="7">
    <source>
        <dbReference type="ARBA" id="ARBA00023136"/>
    </source>
</evidence>
<keyword evidence="9" id="KW-1185">Reference proteome</keyword>
<organism evidence="8 9">
    <name type="scientific">Salix suchowensis</name>
    <dbReference type="NCBI Taxonomy" id="1278906"/>
    <lineage>
        <taxon>Eukaryota</taxon>
        <taxon>Viridiplantae</taxon>
        <taxon>Streptophyta</taxon>
        <taxon>Embryophyta</taxon>
        <taxon>Tracheophyta</taxon>
        <taxon>Spermatophyta</taxon>
        <taxon>Magnoliopsida</taxon>
        <taxon>eudicotyledons</taxon>
        <taxon>Gunneridae</taxon>
        <taxon>Pentapetalae</taxon>
        <taxon>rosids</taxon>
        <taxon>fabids</taxon>
        <taxon>Malpighiales</taxon>
        <taxon>Salicaceae</taxon>
        <taxon>Saliceae</taxon>
        <taxon>Salix</taxon>
    </lineage>
</organism>